<reference evidence="1 2" key="1">
    <citation type="submission" date="2020-07" db="EMBL/GenBank/DDBJ databases">
        <authorList>
            <person name="Feng H."/>
        </authorList>
    </citation>
    <scope>NUCLEOTIDE SEQUENCE [LARGE SCALE GENOMIC DNA]</scope>
    <source>
        <strain evidence="2">s-10</strain>
    </source>
</reference>
<evidence type="ECO:0000313" key="1">
    <source>
        <dbReference type="EMBL" id="MBA4494984.1"/>
    </source>
</evidence>
<dbReference type="InterPro" id="IPR014198">
    <property type="entry name" value="Spore_III_AB"/>
</dbReference>
<protein>
    <submittedName>
        <fullName evidence="1">Stage III sporulation protein AB</fullName>
    </submittedName>
</protein>
<organism evidence="1 2">
    <name type="scientific">Paenactinomyces guangxiensis</name>
    <dbReference type="NCBI Taxonomy" id="1490290"/>
    <lineage>
        <taxon>Bacteria</taxon>
        <taxon>Bacillati</taxon>
        <taxon>Bacillota</taxon>
        <taxon>Bacilli</taxon>
        <taxon>Bacillales</taxon>
        <taxon>Thermoactinomycetaceae</taxon>
        <taxon>Paenactinomyces</taxon>
    </lineage>
</organism>
<accession>A0A7W1WS71</accession>
<evidence type="ECO:0000313" key="2">
    <source>
        <dbReference type="Proteomes" id="UP000535491"/>
    </source>
</evidence>
<sequence length="172" mass="19446">MLKLLGACLILTACTWIGFQMARHVADRPRQIRQLRSALSYLETEIGYGTRPLIQACRQIASQELGPVSRLFATSAKNLAQMDGASTFECFERAIELEWKNNALGRSEQAIMLNLSRTLGISDREDQLHHLALANSNLKVEEMKAREEQERYEKMYKTVGILAGALIVILMY</sequence>
<dbReference type="EMBL" id="JACEIQ010000011">
    <property type="protein sequence ID" value="MBA4494984.1"/>
    <property type="molecule type" value="Genomic_DNA"/>
</dbReference>
<name>A0A7W1WS71_9BACL</name>
<gene>
    <name evidence="1" type="primary">spoIIIAB</name>
    <name evidence="1" type="ORF">H1191_11765</name>
</gene>
<dbReference type="Pfam" id="PF09548">
    <property type="entry name" value="Spore_III_AB"/>
    <property type="match status" value="1"/>
</dbReference>
<comment type="caution">
    <text evidence="1">The sequence shown here is derived from an EMBL/GenBank/DDBJ whole genome shotgun (WGS) entry which is preliminary data.</text>
</comment>
<keyword evidence="2" id="KW-1185">Reference proteome</keyword>
<dbReference type="RefSeq" id="WP_181752224.1">
    <property type="nucleotide sequence ID" value="NZ_JACEIQ010000011.1"/>
</dbReference>
<dbReference type="PIRSF" id="PIRSF021435">
    <property type="entry name" value="SpoIIIAB"/>
    <property type="match status" value="1"/>
</dbReference>
<dbReference type="Proteomes" id="UP000535491">
    <property type="component" value="Unassembled WGS sequence"/>
</dbReference>
<dbReference type="NCBIfam" id="TIGR02833">
    <property type="entry name" value="spore_III_AB"/>
    <property type="match status" value="1"/>
</dbReference>
<dbReference type="AlphaFoldDB" id="A0A7W1WS71"/>
<proteinExistence type="predicted"/>